<dbReference type="Proteomes" id="UP001363151">
    <property type="component" value="Unassembled WGS sequence"/>
</dbReference>
<comment type="caution">
    <text evidence="1">The sequence shown here is derived from an EMBL/GenBank/DDBJ whole genome shotgun (WGS) entry which is preliminary data.</text>
</comment>
<proteinExistence type="predicted"/>
<sequence>MVAAHNGLFAAGFECPTLARAGVRRRRARTNARSAWSPITENGLFTRGKEKFAHPNVRGGWNVRGGSMFLCAAGALYHGTRETYETYLAAAIWRAGRVPRSTGDTTATLT</sequence>
<organism evidence="1 2">
    <name type="scientific">Aureococcus anophagefferens</name>
    <name type="common">Harmful bloom alga</name>
    <dbReference type="NCBI Taxonomy" id="44056"/>
    <lineage>
        <taxon>Eukaryota</taxon>
        <taxon>Sar</taxon>
        <taxon>Stramenopiles</taxon>
        <taxon>Ochrophyta</taxon>
        <taxon>Pelagophyceae</taxon>
        <taxon>Pelagomonadales</taxon>
        <taxon>Pelagomonadaceae</taxon>
        <taxon>Aureococcus</taxon>
    </lineage>
</organism>
<reference evidence="1 2" key="1">
    <citation type="submission" date="2024-03" db="EMBL/GenBank/DDBJ databases">
        <title>Aureococcus anophagefferens CCMP1851 and Kratosvirus quantuckense: Draft genome of a second virus-susceptible host strain in the model system.</title>
        <authorList>
            <person name="Chase E."/>
            <person name="Truchon A.R."/>
            <person name="Schepens W."/>
            <person name="Wilhelm S.W."/>
        </authorList>
    </citation>
    <scope>NUCLEOTIDE SEQUENCE [LARGE SCALE GENOMIC DNA]</scope>
    <source>
        <strain evidence="1 2">CCMP1851</strain>
    </source>
</reference>
<keyword evidence="2" id="KW-1185">Reference proteome</keyword>
<dbReference type="EMBL" id="JBBJCI010000368">
    <property type="protein sequence ID" value="KAK7232497.1"/>
    <property type="molecule type" value="Genomic_DNA"/>
</dbReference>
<name>A0ABR1FKI9_AURAN</name>
<gene>
    <name evidence="1" type="ORF">SO694_00032391</name>
</gene>
<accession>A0ABR1FKI9</accession>
<evidence type="ECO:0000313" key="2">
    <source>
        <dbReference type="Proteomes" id="UP001363151"/>
    </source>
</evidence>
<evidence type="ECO:0000313" key="1">
    <source>
        <dbReference type="EMBL" id="KAK7232497.1"/>
    </source>
</evidence>
<protein>
    <submittedName>
        <fullName evidence="1">Uncharacterized protein</fullName>
    </submittedName>
</protein>